<gene>
    <name evidence="1" type="ORF">EGK74_04565</name>
</gene>
<dbReference type="Pfam" id="PF20390">
    <property type="entry name" value="DUF6685"/>
    <property type="match status" value="1"/>
</dbReference>
<dbReference type="AlphaFoldDB" id="A0A3N4N1C6"/>
<dbReference type="InterPro" id="IPR046507">
    <property type="entry name" value="DUF6685"/>
</dbReference>
<protein>
    <submittedName>
        <fullName evidence="1">Uncharacterized protein</fullName>
    </submittedName>
</protein>
<sequence length="299" mass="36016">MFYSILNKIQLLRLNISIRKFINQNELFIVNSLKEPQKSIALSSVIRWHDWQDIDSYYFHHPYGAAKGWVYEDHRYQFRELRLDEFKFFGICEIIGNWECELQDVTGLAASKSELRDFFSLDELVENNSKEMIFPISHEKLEQNLNWREIRIFHKNSSDYFATYVWDKRLFLINAGGSHHFSAARYLAKKLNKKIFLKGKLHSYKINENSVYSLIQKFEMFIVSNHYSFTNEFREIMETFKADYFMRYLPEPYKENYCVLLLPRINRRSLQVAEVLKLNNTLDFSVFLKELLKIQNSKW</sequence>
<evidence type="ECO:0000313" key="1">
    <source>
        <dbReference type="EMBL" id="RPD89135.1"/>
    </source>
</evidence>
<reference evidence="1 2" key="1">
    <citation type="submission" date="2018-11" db="EMBL/GenBank/DDBJ databases">
        <title>Neisseria weixii sp. nov. isolated from the rectal contents of plateau pika (Ochotona cruzoniae).</title>
        <authorList>
            <person name="Zhang G."/>
        </authorList>
    </citation>
    <scope>NUCLEOTIDE SEQUENCE [LARGE SCALE GENOMIC DNA]</scope>
    <source>
        <strain evidence="1 2">10009</strain>
    </source>
</reference>
<dbReference type="EMBL" id="RPFL01000009">
    <property type="protein sequence ID" value="RPD89135.1"/>
    <property type="molecule type" value="Genomic_DNA"/>
</dbReference>
<dbReference type="RefSeq" id="WP_123803988.1">
    <property type="nucleotide sequence ID" value="NZ_RPFL01000009.1"/>
</dbReference>
<comment type="caution">
    <text evidence="1">The sequence shown here is derived from an EMBL/GenBank/DDBJ whole genome shotgun (WGS) entry which is preliminary data.</text>
</comment>
<evidence type="ECO:0000313" key="2">
    <source>
        <dbReference type="Proteomes" id="UP000272412"/>
    </source>
</evidence>
<organism evidence="1 2">
    <name type="scientific">Neisseria weixii</name>
    <dbReference type="NCBI Taxonomy" id="1853276"/>
    <lineage>
        <taxon>Bacteria</taxon>
        <taxon>Pseudomonadati</taxon>
        <taxon>Pseudomonadota</taxon>
        <taxon>Betaproteobacteria</taxon>
        <taxon>Neisseriales</taxon>
        <taxon>Neisseriaceae</taxon>
        <taxon>Neisseria</taxon>
    </lineage>
</organism>
<name>A0A3N4N1C6_9NEIS</name>
<proteinExistence type="predicted"/>
<dbReference type="OrthoDB" id="9157053at2"/>
<keyword evidence="2" id="KW-1185">Reference proteome</keyword>
<dbReference type="Proteomes" id="UP000272412">
    <property type="component" value="Unassembled WGS sequence"/>
</dbReference>
<accession>A0A3N4N1C6</accession>